<keyword evidence="10" id="KW-0176">Collagen</keyword>
<keyword evidence="19" id="KW-1185">Reference proteome</keyword>
<dbReference type="GO" id="GO:0004867">
    <property type="term" value="F:serine-type endopeptidase inhibitor activity"/>
    <property type="evidence" value="ECO:0007669"/>
    <property type="project" value="UniProtKB-KW"/>
</dbReference>
<evidence type="ECO:0000256" key="12">
    <source>
        <dbReference type="ARBA" id="ARBA00058139"/>
    </source>
</evidence>
<dbReference type="InterPro" id="IPR002035">
    <property type="entry name" value="VWF_A"/>
</dbReference>
<dbReference type="GO" id="GO:0005581">
    <property type="term" value="C:collagen trimer"/>
    <property type="evidence" value="ECO:0007669"/>
    <property type="project" value="UniProtKB-KW"/>
</dbReference>
<dbReference type="PRINTS" id="PR00453">
    <property type="entry name" value="VWFADOMAIN"/>
</dbReference>
<comment type="caution">
    <text evidence="18">The sequence shown here is derived from an EMBL/GenBank/DDBJ whole genome shotgun (WGS) entry which is preliminary data.</text>
</comment>
<comment type="subcellular location">
    <subcellularLocation>
        <location evidence="1">Secreted</location>
        <location evidence="1">Extracellular space</location>
        <location evidence="1">Extracellular matrix</location>
        <location evidence="1">Basement membrane</location>
    </subcellularLocation>
</comment>
<dbReference type="GO" id="GO:0007155">
    <property type="term" value="P:cell adhesion"/>
    <property type="evidence" value="ECO:0007669"/>
    <property type="project" value="UniProtKB-KW"/>
</dbReference>
<organism evidence="18 19">
    <name type="scientific">Takifugu bimaculatus</name>
    <dbReference type="NCBI Taxonomy" id="433685"/>
    <lineage>
        <taxon>Eukaryota</taxon>
        <taxon>Metazoa</taxon>
        <taxon>Chordata</taxon>
        <taxon>Craniata</taxon>
        <taxon>Vertebrata</taxon>
        <taxon>Euteleostomi</taxon>
        <taxon>Actinopterygii</taxon>
        <taxon>Neopterygii</taxon>
        <taxon>Teleostei</taxon>
        <taxon>Neoteleostei</taxon>
        <taxon>Acanthomorphata</taxon>
        <taxon>Eupercaria</taxon>
        <taxon>Tetraodontiformes</taxon>
        <taxon>Tetradontoidea</taxon>
        <taxon>Tetraodontidae</taxon>
        <taxon>Takifugu</taxon>
    </lineage>
</organism>
<keyword evidence="8" id="KW-0130">Cell adhesion</keyword>
<dbReference type="GO" id="GO:0005604">
    <property type="term" value="C:basement membrane"/>
    <property type="evidence" value="ECO:0007669"/>
    <property type="project" value="UniProtKB-SubCell"/>
</dbReference>
<evidence type="ECO:0000256" key="3">
    <source>
        <dbReference type="ARBA" id="ARBA00022530"/>
    </source>
</evidence>
<evidence type="ECO:0000256" key="7">
    <source>
        <dbReference type="ARBA" id="ARBA00022869"/>
    </source>
</evidence>
<evidence type="ECO:0000256" key="16">
    <source>
        <dbReference type="SAM" id="MobiDB-lite"/>
    </source>
</evidence>
<dbReference type="InterPro" id="IPR036465">
    <property type="entry name" value="vWFA_dom_sf"/>
</dbReference>
<dbReference type="InterPro" id="IPR008160">
    <property type="entry name" value="Collagen"/>
</dbReference>
<evidence type="ECO:0000256" key="11">
    <source>
        <dbReference type="ARBA" id="ARBA00023157"/>
    </source>
</evidence>
<dbReference type="PANTHER" id="PTHR24020">
    <property type="entry name" value="COLLAGEN ALPHA"/>
    <property type="match status" value="1"/>
</dbReference>
<feature type="compositionally biased region" description="Basic and acidic residues" evidence="16">
    <location>
        <begin position="578"/>
        <end position="593"/>
    </location>
</feature>
<comment type="function">
    <text evidence="12">May act as a cell-binding protein.</text>
</comment>
<feature type="coiled-coil region" evidence="15">
    <location>
        <begin position="54"/>
        <end position="216"/>
    </location>
</feature>
<evidence type="ECO:0000256" key="8">
    <source>
        <dbReference type="ARBA" id="ARBA00022889"/>
    </source>
</evidence>
<keyword evidence="11" id="KW-1015">Disulfide bond</keyword>
<keyword evidence="5" id="KW-0732">Signal</keyword>
<keyword evidence="6" id="KW-0677">Repeat</keyword>
<keyword evidence="15" id="KW-0175">Coiled coil</keyword>
<sequence length="1344" mass="142910">MNQCVSGTLASGETLHCLSVDNAGENPQLETNPQTDLIPHGPEDEPHGSLQIAIVDLECQLRYTQKELESEKKRTQTCKERFMELAKNHRAIILFMHEYKKQNVQLKVENKELQLENKTLFSKKVEEKEAIIQKLLEENEQLREQYTNKEKEYQENIAHSQSKAEEQANEHQAKEAGLLAHLESAQNEQRNAVHKCKELELKLRNMEEEHIVKEANLRETVTHLTKDNGRLSNLSGGKNANDPVWIRMLSCTWVLLVTGLSCVWTQHTLEEKKPVNKVLSAGTHGRQAQLHEECGLEISFLLDSSESAKDNHEQEKQFVMKVVDRLQGKKLHTGRSLNLRVALLQYSSHVITEQTFKDWRGTENFKARVTPIIYIGHGTYTTYAITNMTKIYREESSPGSIRVAVLLTDGISHPRNPDIFSAVAEAKNQGIKFFTLGITRAANEPTNIAQLRLVSSSPASRFLHNLQDEDIVEKIVAEIVSMRPCPLAQKCACEKGERGLSGPAVSTLFNPTQILPHPSTVFVIQMCVGSFGGTESRKDIFYPQYSGKKGRPGEDGAPGVKGEKGEYGISGLPGQEGPEGKPGYKGEKGERGECGTPGVKGDAVRHLINGLPGPPGDIGPEGIQGKQGERGPTGPPGIQGETGIGRPGPKGDIGFQGQPGPPGPRGIGELGPPGPQGPQGVQGSKGPTGEGLPGPKGDRGLPGPRGPRGQQGVGIKGDKGDFGPPGFPGPTGPTGVGIQGEKGVEGPRGPPGVRGLPGEGLPGPKGDQGLPGEQGAPGDRGIGEAGQKGEPGSAGIGGLPGLPGEDGAPGQKANLILFGENLIYNLPALNMQGERGIPGQQGVQGQPGRSIPGPKGDVGSSGPPGPIGETGHGLPGPKGDHGHPGLPGPYGPKGEGLPGPMGPTGLPGLPGEPGPEGIGVAGPKGDIGFRGLPGLPGPPGEGIQGPPGNIGRPGPPGPRGPQGDGIQGPKGEPGSQGMTGPRGPPGDGLPGAKGDRGLTGEKGGKGGKGDLGDSGVPGEAGRAGAKGDPGLTREDIIKLIKEICGCGIKCKERPMELVFVIDSSESVGPENFEIIKDFVIRLVDRTTVGRNATRIGLVLYSLDVHLEFNLARYATKQDIRHAIRKIPYMGEGTYTGTAIRKATQEAFLNARRGVSKVAIVITDGQTDKREPVKLDLAVREAHAANIEMYALGIVNASDPTQAEFLQELNLIASDPDDEHMYLIDDFNTLPALESKLVSQFCEDENGALIYNHITNGHWNGNSGHGDSVGDNNGQNSNSNRGFGKSGISSSDKEEIQNRRRHNSPKPWRYFHTAHKCRSSSCAVVKFTVQKCLFQRFLPLIHAVV</sequence>
<evidence type="ECO:0000256" key="1">
    <source>
        <dbReference type="ARBA" id="ARBA00004302"/>
    </source>
</evidence>
<evidence type="ECO:0000256" key="6">
    <source>
        <dbReference type="ARBA" id="ARBA00022737"/>
    </source>
</evidence>
<evidence type="ECO:0000256" key="9">
    <source>
        <dbReference type="ARBA" id="ARBA00022900"/>
    </source>
</evidence>
<feature type="region of interest" description="Disordered" evidence="16">
    <location>
        <begin position="1261"/>
        <end position="1306"/>
    </location>
</feature>
<dbReference type="FunFam" id="3.40.50.410:FF:000051">
    <property type="entry name" value="Collagen type XXVIII alpha 1 chain"/>
    <property type="match status" value="1"/>
</dbReference>
<evidence type="ECO:0000313" key="18">
    <source>
        <dbReference type="EMBL" id="TNN03041.1"/>
    </source>
</evidence>
<dbReference type="CDD" id="cd01472">
    <property type="entry name" value="vWA_collagen"/>
    <property type="match status" value="1"/>
</dbReference>
<proteinExistence type="inferred from homology"/>
<feature type="compositionally biased region" description="Basic and acidic residues" evidence="16">
    <location>
        <begin position="993"/>
        <end position="1011"/>
    </location>
</feature>
<feature type="compositionally biased region" description="Polar residues" evidence="16">
    <location>
        <begin position="1269"/>
        <end position="1280"/>
    </location>
</feature>
<reference evidence="18 19" key="1">
    <citation type="submission" date="2019-04" db="EMBL/GenBank/DDBJ databases">
        <title>The sequence and de novo assembly of Takifugu bimaculatus genome using PacBio and Hi-C technologies.</title>
        <authorList>
            <person name="Xu P."/>
            <person name="Liu B."/>
            <person name="Zhou Z."/>
        </authorList>
    </citation>
    <scope>NUCLEOTIDE SEQUENCE [LARGE SCALE GENOMIC DNA]</scope>
    <source>
        <strain evidence="18">TB-2018</strain>
        <tissue evidence="18">Muscle</tissue>
    </source>
</reference>
<keyword evidence="4" id="KW-0646">Protease inhibitor</keyword>
<evidence type="ECO:0000313" key="19">
    <source>
        <dbReference type="Proteomes" id="UP000516260"/>
    </source>
</evidence>
<evidence type="ECO:0000256" key="14">
    <source>
        <dbReference type="ARBA" id="ARBA00070674"/>
    </source>
</evidence>
<accession>A0A4Z2CFT8</accession>
<evidence type="ECO:0000256" key="10">
    <source>
        <dbReference type="ARBA" id="ARBA00023119"/>
    </source>
</evidence>
<evidence type="ECO:0000256" key="2">
    <source>
        <dbReference type="ARBA" id="ARBA00022525"/>
    </source>
</evidence>
<dbReference type="EMBL" id="SWLE01000001">
    <property type="protein sequence ID" value="TNN03041.1"/>
    <property type="molecule type" value="Genomic_DNA"/>
</dbReference>
<feature type="region of interest" description="Disordered" evidence="16">
    <location>
        <begin position="542"/>
        <end position="807"/>
    </location>
</feature>
<feature type="compositionally biased region" description="Gly residues" evidence="16">
    <location>
        <begin position="792"/>
        <end position="801"/>
    </location>
</feature>
<dbReference type="SUPFAM" id="SSF53300">
    <property type="entry name" value="vWA-like"/>
    <property type="match status" value="2"/>
</dbReference>
<evidence type="ECO:0000256" key="13">
    <source>
        <dbReference type="ARBA" id="ARBA00061466"/>
    </source>
</evidence>
<evidence type="ECO:0000259" key="17">
    <source>
        <dbReference type="PROSITE" id="PS50234"/>
    </source>
</evidence>
<dbReference type="InterPro" id="IPR050525">
    <property type="entry name" value="ECM_Assembly_Org"/>
</dbReference>
<feature type="domain" description="VWFA" evidence="17">
    <location>
        <begin position="297"/>
        <end position="479"/>
    </location>
</feature>
<comment type="similarity">
    <text evidence="13">Belongs to the VWA-containing collagen family.</text>
</comment>
<keyword evidence="9" id="KW-0722">Serine protease inhibitor</keyword>
<dbReference type="Gene3D" id="3.40.50.410">
    <property type="entry name" value="von Willebrand factor, type A domain"/>
    <property type="match status" value="2"/>
</dbReference>
<feature type="region of interest" description="Disordered" evidence="16">
    <location>
        <begin position="835"/>
        <end position="1030"/>
    </location>
</feature>
<name>A0A4Z2CFT8_9TELE</name>
<keyword evidence="7" id="KW-0084">Basement membrane</keyword>
<feature type="compositionally biased region" description="Low complexity" evidence="16">
    <location>
        <begin position="838"/>
        <end position="848"/>
    </location>
</feature>
<evidence type="ECO:0000256" key="4">
    <source>
        <dbReference type="ARBA" id="ARBA00022690"/>
    </source>
</evidence>
<dbReference type="Proteomes" id="UP000516260">
    <property type="component" value="Chromosome 1"/>
</dbReference>
<keyword evidence="2" id="KW-0964">Secreted</keyword>
<feature type="domain" description="VWFA" evidence="17">
    <location>
        <begin position="1056"/>
        <end position="1236"/>
    </location>
</feature>
<protein>
    <recommendedName>
        <fullName evidence="14">Collagen alpha-1(XXVIII) chain</fullName>
    </recommendedName>
</protein>
<dbReference type="PROSITE" id="PS50234">
    <property type="entry name" value="VWFA"/>
    <property type="match status" value="2"/>
</dbReference>
<evidence type="ECO:0000256" key="5">
    <source>
        <dbReference type="ARBA" id="ARBA00022729"/>
    </source>
</evidence>
<gene>
    <name evidence="18" type="ORF">fugu_000070</name>
</gene>
<dbReference type="SMART" id="SM00327">
    <property type="entry name" value="VWA"/>
    <property type="match status" value="2"/>
</dbReference>
<dbReference type="Pfam" id="PF00092">
    <property type="entry name" value="VWA"/>
    <property type="match status" value="2"/>
</dbReference>
<evidence type="ECO:0000256" key="15">
    <source>
        <dbReference type="SAM" id="Coils"/>
    </source>
</evidence>
<dbReference type="FunFam" id="3.40.50.410:FF:000003">
    <property type="entry name" value="Collagen type VI alpha 3 chain"/>
    <property type="match status" value="1"/>
</dbReference>
<keyword evidence="3" id="KW-0272">Extracellular matrix</keyword>
<dbReference type="PANTHER" id="PTHR24020:SF87">
    <property type="entry name" value="COLLAGEN ALPHA-1(VI) CHAIN-LIKE"/>
    <property type="match status" value="1"/>
</dbReference>
<dbReference type="Pfam" id="PF01391">
    <property type="entry name" value="Collagen"/>
    <property type="match status" value="2"/>
</dbReference>